<dbReference type="RefSeq" id="WP_018082696.1">
    <property type="nucleotide sequence ID" value="NZ_AQWM01000017.1"/>
</dbReference>
<feature type="signal peptide" evidence="10">
    <location>
        <begin position="1"/>
        <end position="28"/>
    </location>
</feature>
<comment type="caution">
    <text evidence="13">The sequence shown here is derived from an EMBL/GenBank/DDBJ whole genome shotgun (WGS) entry which is preliminary data.</text>
</comment>
<dbReference type="Proteomes" id="UP000017837">
    <property type="component" value="Unassembled WGS sequence"/>
</dbReference>
<dbReference type="Gene3D" id="2.40.170.20">
    <property type="entry name" value="TonB-dependent receptor, beta-barrel domain"/>
    <property type="match status" value="1"/>
</dbReference>
<feature type="domain" description="TonB-dependent receptor-like beta-barrel" evidence="11">
    <location>
        <begin position="306"/>
        <end position="801"/>
    </location>
</feature>
<dbReference type="PROSITE" id="PS52016">
    <property type="entry name" value="TONB_DEPENDENT_REC_3"/>
    <property type="match status" value="1"/>
</dbReference>
<dbReference type="InterPro" id="IPR000531">
    <property type="entry name" value="Beta-barrel_TonB"/>
</dbReference>
<comment type="similarity">
    <text evidence="8 9">Belongs to the TonB-dependent receptor family.</text>
</comment>
<proteinExistence type="inferred from homology"/>
<evidence type="ECO:0000256" key="2">
    <source>
        <dbReference type="ARBA" id="ARBA00022448"/>
    </source>
</evidence>
<comment type="subcellular location">
    <subcellularLocation>
        <location evidence="1 8">Cell outer membrane</location>
        <topology evidence="1 8">Multi-pass membrane protein</topology>
    </subcellularLocation>
</comment>
<dbReference type="PANTHER" id="PTHR47234">
    <property type="match status" value="1"/>
</dbReference>
<dbReference type="CDD" id="cd01347">
    <property type="entry name" value="ligand_gated_channel"/>
    <property type="match status" value="1"/>
</dbReference>
<dbReference type="Pfam" id="PF00593">
    <property type="entry name" value="TonB_dep_Rec_b-barrel"/>
    <property type="match status" value="1"/>
</dbReference>
<evidence type="ECO:0000256" key="5">
    <source>
        <dbReference type="ARBA" id="ARBA00023077"/>
    </source>
</evidence>
<gene>
    <name evidence="13" type="ORF">ABENE_11175</name>
</gene>
<dbReference type="InterPro" id="IPR036942">
    <property type="entry name" value="Beta-barrel_TonB_sf"/>
</dbReference>
<dbReference type="InterPro" id="IPR039426">
    <property type="entry name" value="TonB-dep_rcpt-like"/>
</dbReference>
<dbReference type="PANTHER" id="PTHR47234:SF3">
    <property type="entry name" value="SECRETIN_TONB SHORT N-TERMINAL DOMAIN-CONTAINING PROTEIN"/>
    <property type="match status" value="1"/>
</dbReference>
<accession>V4PZK6</accession>
<keyword evidence="7 8" id="KW-0998">Cell outer membrane</keyword>
<dbReference type="PATRIC" id="fig|1121022.4.peg.2261"/>
<keyword evidence="3 8" id="KW-1134">Transmembrane beta strand</keyword>
<evidence type="ECO:0000256" key="6">
    <source>
        <dbReference type="ARBA" id="ARBA00023136"/>
    </source>
</evidence>
<sequence length="842" mass="90065">MFSLTSRLSLFKSALMVTASLVAVQAHATEPVADAVAVPDPATVSADAEIVTEVVVTGARSARARTVADSPVPIDVLGSAQLRATGATGLKDVLGSLIPSFSQPAQGGGGTSASVRPIAIRGLSGDYLLVLVNGKRRHTTSLINNLSRVSGGSTPVDIDLIPTNAIGHIEVLRDGAAAQYGSDAISGVLNIILDKVPEGGSYDTTLGQTFDGGGILFQQALSYATPVGDKGGFVRLSGEAKYHTPAYRAIPVTGNIYPVLANGSADPREATHNHILQHGYGRSNRDVIFNAALNSELPIHEDLTFYTYGTYSFRSIKDARGGYAPNNVASLPDIYPDGFQAFRRIEENDFQVSAGFRGETWGWNWDASSSLGQDHVRLDAEGTLNPSLGPVSPTEFYLGTQISSLWVNNLDIDRGFNVGLSGPLQVALGLEHRWEQFENKAGEPDSYRNGGYIIPKDGTPFGILNGGKIPPAGLVSFTGTTPDDAAKLSRNNVAAYADIGADILKNWYAGLAVRAEHYDDSAGDTVSGKFSTRYEILPGIALRGGINSGFRAPSLAQTGFSTTQNTSSLNAQGQIETFQSKFLPVNSPQAVLLGAEPLKPEKSLSYTFGATFERGNARLTIDSYQIEIDDRIVKTEQLKGAAVQAILASQGFNDLASAQYFTNAIDTYTRGIDVVGEYTWKTENLGTFRGTAAYSSNQSKILHVIDNPPELVTLGANYVLFGRQAQQDLLVSSPKDKVILGVDWSLGDFKTNLKAVRYGEYTESGPVATADQHYPSAWITDLDISYAVNSRLTLSVGANNLFNVYPKERPASVLYQGSGLYGSFSPYGLIGGFYYTRASLRY</sequence>
<evidence type="ECO:0000256" key="1">
    <source>
        <dbReference type="ARBA" id="ARBA00004571"/>
    </source>
</evidence>
<dbReference type="eggNOG" id="COG4771">
    <property type="taxonomic scope" value="Bacteria"/>
</dbReference>
<keyword evidence="14" id="KW-1185">Reference proteome</keyword>
<evidence type="ECO:0000259" key="12">
    <source>
        <dbReference type="Pfam" id="PF07715"/>
    </source>
</evidence>
<dbReference type="GO" id="GO:0009279">
    <property type="term" value="C:cell outer membrane"/>
    <property type="evidence" value="ECO:0007669"/>
    <property type="project" value="UniProtKB-SubCell"/>
</dbReference>
<dbReference type="Pfam" id="PF07715">
    <property type="entry name" value="Plug"/>
    <property type="match status" value="1"/>
</dbReference>
<evidence type="ECO:0000256" key="8">
    <source>
        <dbReference type="PROSITE-ProRule" id="PRU01360"/>
    </source>
</evidence>
<dbReference type="InterPro" id="IPR012910">
    <property type="entry name" value="Plug_dom"/>
</dbReference>
<keyword evidence="6 8" id="KW-0472">Membrane</keyword>
<keyword evidence="10" id="KW-0732">Signal</keyword>
<keyword evidence="2 8" id="KW-0813">Transport</keyword>
<evidence type="ECO:0000256" key="3">
    <source>
        <dbReference type="ARBA" id="ARBA00022452"/>
    </source>
</evidence>
<evidence type="ECO:0000256" key="10">
    <source>
        <dbReference type="SAM" id="SignalP"/>
    </source>
</evidence>
<evidence type="ECO:0000256" key="7">
    <source>
        <dbReference type="ARBA" id="ARBA00023237"/>
    </source>
</evidence>
<dbReference type="AlphaFoldDB" id="V4PZK6"/>
<dbReference type="SUPFAM" id="SSF56935">
    <property type="entry name" value="Porins"/>
    <property type="match status" value="1"/>
</dbReference>
<dbReference type="STRING" id="1121022.GCA_000376105_03029"/>
<dbReference type="EMBL" id="AWGB01000020">
    <property type="protein sequence ID" value="ESQ91005.1"/>
    <property type="molecule type" value="Genomic_DNA"/>
</dbReference>
<evidence type="ECO:0000313" key="13">
    <source>
        <dbReference type="EMBL" id="ESQ91005.1"/>
    </source>
</evidence>
<keyword evidence="4 8" id="KW-0812">Transmembrane</keyword>
<evidence type="ECO:0000256" key="4">
    <source>
        <dbReference type="ARBA" id="ARBA00022692"/>
    </source>
</evidence>
<feature type="chain" id="PRO_5004725254" description="TonB-denpendent receptor" evidence="10">
    <location>
        <begin position="29"/>
        <end position="842"/>
    </location>
</feature>
<evidence type="ECO:0000313" key="14">
    <source>
        <dbReference type="Proteomes" id="UP000017837"/>
    </source>
</evidence>
<protein>
    <recommendedName>
        <fullName evidence="15">TonB-denpendent receptor</fullName>
    </recommendedName>
</protein>
<feature type="domain" description="TonB-dependent receptor plug" evidence="12">
    <location>
        <begin position="67"/>
        <end position="188"/>
    </location>
</feature>
<keyword evidence="5 9" id="KW-0798">TonB box</keyword>
<reference evidence="13 14" key="1">
    <citation type="journal article" date="2014" name="Nature">
        <title>Sequential evolution of bacterial morphology by co-option of a developmental regulator.</title>
        <authorList>
            <person name="Jiang C."/>
            <person name="Brown P.J."/>
            <person name="Ducret A."/>
            <person name="Brun Y.V."/>
        </authorList>
    </citation>
    <scope>NUCLEOTIDE SEQUENCE [LARGE SCALE GENOMIC DNA]</scope>
    <source>
        <strain evidence="13 14">DSM 16100</strain>
    </source>
</reference>
<evidence type="ECO:0000259" key="11">
    <source>
        <dbReference type="Pfam" id="PF00593"/>
    </source>
</evidence>
<name>V4PZK6_9CAUL</name>
<dbReference type="Gene3D" id="2.170.130.10">
    <property type="entry name" value="TonB-dependent receptor, plug domain"/>
    <property type="match status" value="1"/>
</dbReference>
<evidence type="ECO:0000256" key="9">
    <source>
        <dbReference type="RuleBase" id="RU003357"/>
    </source>
</evidence>
<evidence type="ECO:0008006" key="15">
    <source>
        <dbReference type="Google" id="ProtNLM"/>
    </source>
</evidence>
<organism evidence="13 14">
    <name type="scientific">Asticcacaulis benevestitus DSM 16100 = ATCC BAA-896</name>
    <dbReference type="NCBI Taxonomy" id="1121022"/>
    <lineage>
        <taxon>Bacteria</taxon>
        <taxon>Pseudomonadati</taxon>
        <taxon>Pseudomonadota</taxon>
        <taxon>Alphaproteobacteria</taxon>
        <taxon>Caulobacterales</taxon>
        <taxon>Caulobacteraceae</taxon>
        <taxon>Asticcacaulis</taxon>
    </lineage>
</organism>
<dbReference type="InterPro" id="IPR037066">
    <property type="entry name" value="Plug_dom_sf"/>
</dbReference>